<evidence type="ECO:0000313" key="5">
    <source>
        <dbReference type="EMBL" id="QCF25711.1"/>
    </source>
</evidence>
<dbReference type="PROSITE" id="PS50234">
    <property type="entry name" value="VWFA"/>
    <property type="match status" value="1"/>
</dbReference>
<keyword evidence="6" id="KW-1185">Reference proteome</keyword>
<organism evidence="5 6">
    <name type="scientific">Hydrocarboniclastica marina</name>
    <dbReference type="NCBI Taxonomy" id="2259620"/>
    <lineage>
        <taxon>Bacteria</taxon>
        <taxon>Pseudomonadati</taxon>
        <taxon>Pseudomonadota</taxon>
        <taxon>Gammaproteobacteria</taxon>
        <taxon>Alteromonadales</taxon>
        <taxon>Alteromonadaceae</taxon>
        <taxon>Hydrocarboniclastica</taxon>
    </lineage>
</organism>
<keyword evidence="3" id="KW-0812">Transmembrane</keyword>
<keyword evidence="1" id="KW-0802">TPR repeat</keyword>
<dbReference type="Gene3D" id="3.40.50.410">
    <property type="entry name" value="von Willebrand factor, type A domain"/>
    <property type="match status" value="1"/>
</dbReference>
<keyword evidence="3" id="KW-1133">Transmembrane helix</keyword>
<evidence type="ECO:0000313" key="6">
    <source>
        <dbReference type="Proteomes" id="UP000298049"/>
    </source>
</evidence>
<feature type="compositionally biased region" description="Low complexity" evidence="2">
    <location>
        <begin position="451"/>
        <end position="490"/>
    </location>
</feature>
<evidence type="ECO:0000256" key="2">
    <source>
        <dbReference type="SAM" id="MobiDB-lite"/>
    </source>
</evidence>
<dbReference type="InterPro" id="IPR011990">
    <property type="entry name" value="TPR-like_helical_dom_sf"/>
</dbReference>
<dbReference type="KEGG" id="hmi:soil367_07145"/>
<feature type="transmembrane region" description="Helical" evidence="3">
    <location>
        <begin position="61"/>
        <end position="80"/>
    </location>
</feature>
<dbReference type="RefSeq" id="WP_136548265.1">
    <property type="nucleotide sequence ID" value="NZ_CP031093.1"/>
</dbReference>
<dbReference type="InterPro" id="IPR050768">
    <property type="entry name" value="UPF0353/GerABKA_families"/>
</dbReference>
<dbReference type="Pfam" id="PF13432">
    <property type="entry name" value="TPR_16"/>
    <property type="match status" value="1"/>
</dbReference>
<dbReference type="SUPFAM" id="SSF53300">
    <property type="entry name" value="vWA-like"/>
    <property type="match status" value="1"/>
</dbReference>
<name>A0A4P7XFI5_9ALTE</name>
<dbReference type="PANTHER" id="PTHR22550">
    <property type="entry name" value="SPORE GERMINATION PROTEIN"/>
    <property type="match status" value="1"/>
</dbReference>
<evidence type="ECO:0000259" key="4">
    <source>
        <dbReference type="PROSITE" id="PS50234"/>
    </source>
</evidence>
<feature type="repeat" description="TPR" evidence="1">
    <location>
        <begin position="403"/>
        <end position="436"/>
    </location>
</feature>
<dbReference type="PANTHER" id="PTHR22550:SF14">
    <property type="entry name" value="VWFA DOMAIN-CONTAINING PROTEIN"/>
    <property type="match status" value="1"/>
</dbReference>
<sequence>MTDLHFLRPAWLLLILLIPLILWLWRQNQGGASGWERLIPHPLLAPLMPASSSAPTRRGRGWWPAILLLVAAVALAGPSWRQAPNPLGKQADSLVVALDLSLSMLATDVSPDRLTRAKQKIRDLLPTRADAFTGLVAYAGDAHVVTPLTDDADAIENLLPALDPFMMPAMGSRPDRAVATAVELLQQGGRGTGTIMLVTDGIDERHQDDIQSLIQDTGYGLLILAVGTPEGAPIPLPERGFLRDKGELVTPQLDLDSLEALANSVGGEATRLTLSDDDFEQLGLTDDLLRGAGQEAVDRQLNLDVDDGYWLLWLILPLGLIAWRRGGLAVFALAVTLPVSETAHAFEWQDLWSRPDQQGALLLPENPEAAAAVFEDPAWRGTALYRAGDYERAAEQFSRVEGIRADYNRGNALARAGDLEGAIEAYDKVLEAEPAHDDAQANKALVEQLLEQQQEQQKQQQNSEQNQEGEQNQDQGDEQGQSGSQQSPGDPGDGESSGEPSQNEGETEGSGQEGSQPEESEAEESPGDASGEQQSAGDTTEAPGLLSDPEAQDERSREQWMRRVPDDPAGLLRRKFLYQYQQKNSNSEESEPW</sequence>
<dbReference type="Proteomes" id="UP000298049">
    <property type="component" value="Chromosome"/>
</dbReference>
<dbReference type="InterPro" id="IPR036465">
    <property type="entry name" value="vWFA_dom_sf"/>
</dbReference>
<dbReference type="SMART" id="SM00327">
    <property type="entry name" value="VWA"/>
    <property type="match status" value="1"/>
</dbReference>
<keyword evidence="3" id="KW-0472">Membrane</keyword>
<dbReference type="PROSITE" id="PS50005">
    <property type="entry name" value="TPR"/>
    <property type="match status" value="1"/>
</dbReference>
<proteinExistence type="predicted"/>
<feature type="domain" description="VWFA" evidence="4">
    <location>
        <begin position="93"/>
        <end position="292"/>
    </location>
</feature>
<dbReference type="SUPFAM" id="SSF48452">
    <property type="entry name" value="TPR-like"/>
    <property type="match status" value="1"/>
</dbReference>
<feature type="region of interest" description="Disordered" evidence="2">
    <location>
        <begin position="451"/>
        <end position="593"/>
    </location>
</feature>
<dbReference type="InterPro" id="IPR002035">
    <property type="entry name" value="VWF_A"/>
</dbReference>
<reference evidence="5 6" key="1">
    <citation type="submission" date="2018-07" db="EMBL/GenBank/DDBJ databases">
        <title>Marsedoiliclastica nanhaica gen. nov. sp. nov., a novel marine hydrocarbonoclastic bacterium isolated from an in-situ enriched hydrocarbon-degrading consortium in deep-sea sediment.</title>
        <authorList>
            <person name="Dong C."/>
            <person name="Ma T."/>
            <person name="Liu R."/>
            <person name="Shao Z."/>
        </authorList>
    </citation>
    <scope>NUCLEOTIDE SEQUENCE [LARGE SCALE GENOMIC DNA]</scope>
    <source>
        <strain evidence="6">soil36-7</strain>
    </source>
</reference>
<feature type="compositionally biased region" description="Basic and acidic residues" evidence="2">
    <location>
        <begin position="552"/>
        <end position="566"/>
    </location>
</feature>
<protein>
    <submittedName>
        <fullName evidence="5">VWA domain-containing protein</fullName>
    </submittedName>
</protein>
<dbReference type="SMART" id="SM00028">
    <property type="entry name" value="TPR"/>
    <property type="match status" value="1"/>
</dbReference>
<dbReference type="EMBL" id="CP031093">
    <property type="protein sequence ID" value="QCF25711.1"/>
    <property type="molecule type" value="Genomic_DNA"/>
</dbReference>
<feature type="compositionally biased region" description="Acidic residues" evidence="2">
    <location>
        <begin position="516"/>
        <end position="526"/>
    </location>
</feature>
<dbReference type="Pfam" id="PF13519">
    <property type="entry name" value="VWA_2"/>
    <property type="match status" value="1"/>
</dbReference>
<feature type="transmembrane region" description="Helical" evidence="3">
    <location>
        <begin position="6"/>
        <end position="25"/>
    </location>
</feature>
<evidence type="ECO:0000256" key="1">
    <source>
        <dbReference type="PROSITE-ProRule" id="PRU00339"/>
    </source>
</evidence>
<accession>A0A4P7XFI5</accession>
<gene>
    <name evidence="5" type="ORF">soil367_07145</name>
</gene>
<dbReference type="InterPro" id="IPR019734">
    <property type="entry name" value="TPR_rpt"/>
</dbReference>
<dbReference type="AlphaFoldDB" id="A0A4P7XFI5"/>
<evidence type="ECO:0000256" key="3">
    <source>
        <dbReference type="SAM" id="Phobius"/>
    </source>
</evidence>
<dbReference type="OrthoDB" id="9807628at2"/>
<dbReference type="Gene3D" id="1.25.40.10">
    <property type="entry name" value="Tetratricopeptide repeat domain"/>
    <property type="match status" value="1"/>
</dbReference>